<dbReference type="InterPro" id="IPR005119">
    <property type="entry name" value="LysR_subst-bd"/>
</dbReference>
<reference evidence="7" key="1">
    <citation type="journal article" date="2019" name="Int. J. Syst. Evol. Microbiol.">
        <title>The Global Catalogue of Microorganisms (GCM) 10K type strain sequencing project: providing services to taxonomists for standard genome sequencing and annotation.</title>
        <authorList>
            <consortium name="The Broad Institute Genomics Platform"/>
            <consortium name="The Broad Institute Genome Sequencing Center for Infectious Disease"/>
            <person name="Wu L."/>
            <person name="Ma J."/>
        </authorList>
    </citation>
    <scope>NUCLEOTIDE SEQUENCE [LARGE SCALE GENOMIC DNA]</scope>
    <source>
        <strain evidence="7">CGMCC 1.10188</strain>
    </source>
</reference>
<evidence type="ECO:0000313" key="6">
    <source>
        <dbReference type="EMBL" id="GGB41616.1"/>
    </source>
</evidence>
<keyword evidence="3" id="KW-0238">DNA-binding</keyword>
<keyword evidence="2" id="KW-0805">Transcription regulation</keyword>
<evidence type="ECO:0000256" key="1">
    <source>
        <dbReference type="ARBA" id="ARBA00009437"/>
    </source>
</evidence>
<keyword evidence="4" id="KW-0804">Transcription</keyword>
<comment type="caution">
    <text evidence="6">The sequence shown here is derived from an EMBL/GenBank/DDBJ whole genome shotgun (WGS) entry which is preliminary data.</text>
</comment>
<dbReference type="InterPro" id="IPR036390">
    <property type="entry name" value="WH_DNA-bd_sf"/>
</dbReference>
<dbReference type="SUPFAM" id="SSF46785">
    <property type="entry name" value="Winged helix' DNA-binding domain"/>
    <property type="match status" value="1"/>
</dbReference>
<evidence type="ECO:0000259" key="5">
    <source>
        <dbReference type="PROSITE" id="PS50931"/>
    </source>
</evidence>
<dbReference type="SUPFAM" id="SSF53850">
    <property type="entry name" value="Periplasmic binding protein-like II"/>
    <property type="match status" value="1"/>
</dbReference>
<dbReference type="InterPro" id="IPR058163">
    <property type="entry name" value="LysR-type_TF_proteobact-type"/>
</dbReference>
<dbReference type="InterPro" id="IPR000847">
    <property type="entry name" value="LysR_HTH_N"/>
</dbReference>
<evidence type="ECO:0000256" key="3">
    <source>
        <dbReference type="ARBA" id="ARBA00023125"/>
    </source>
</evidence>
<dbReference type="Proteomes" id="UP000603352">
    <property type="component" value="Unassembled WGS sequence"/>
</dbReference>
<dbReference type="Pfam" id="PF03466">
    <property type="entry name" value="LysR_substrate"/>
    <property type="match status" value="1"/>
</dbReference>
<dbReference type="Gene3D" id="3.40.190.290">
    <property type="match status" value="1"/>
</dbReference>
<organism evidence="6 7">
    <name type="scientific">Tistrella bauzanensis</name>
    <dbReference type="NCBI Taxonomy" id="657419"/>
    <lineage>
        <taxon>Bacteria</taxon>
        <taxon>Pseudomonadati</taxon>
        <taxon>Pseudomonadota</taxon>
        <taxon>Alphaproteobacteria</taxon>
        <taxon>Geminicoccales</taxon>
        <taxon>Geminicoccaceae</taxon>
        <taxon>Tistrella</taxon>
    </lineage>
</organism>
<name>A0ABQ1IJW7_9PROT</name>
<dbReference type="PANTHER" id="PTHR30537">
    <property type="entry name" value="HTH-TYPE TRANSCRIPTIONAL REGULATOR"/>
    <property type="match status" value="1"/>
</dbReference>
<accession>A0ABQ1IJW7</accession>
<dbReference type="CDD" id="cd08474">
    <property type="entry name" value="PBP2_CrgA_like_5"/>
    <property type="match status" value="1"/>
</dbReference>
<dbReference type="PANTHER" id="PTHR30537:SF1">
    <property type="entry name" value="HTH-TYPE TRANSCRIPTIONAL REGULATOR PGRR"/>
    <property type="match status" value="1"/>
</dbReference>
<comment type="similarity">
    <text evidence="1">Belongs to the LysR transcriptional regulatory family.</text>
</comment>
<evidence type="ECO:0000256" key="2">
    <source>
        <dbReference type="ARBA" id="ARBA00023015"/>
    </source>
</evidence>
<dbReference type="Pfam" id="PF00126">
    <property type="entry name" value="HTH_1"/>
    <property type="match status" value="1"/>
</dbReference>
<sequence length="303" mass="32457">MIIDRTDLTAISAFAAVARHRSFRRAADELGVSSSALSHLLRGLEARLGVRLLNRTTRSVSPTEAGERLLARVAPALETIGEGLGEARAAAQRPGGRLRLNVAHPAAHTVLAPLFGAFRIACPDVHLEIVVDDGLVDVVADGFDAGIRLGERLAQDMVAVPLGPPVRSAVVVSPGHLARAGRPAVPGDLAGRDCIRYRFPSGRHYAWEFEKDGREVSVDVDGPMTLGDQFLILAAARAGIGFGYVFEAMAEADLAAGRLVRVLDDWCPPFPGFFLYHPTARAMPPALRAFIDLTRRGGRQRPG</sequence>
<feature type="domain" description="HTH lysR-type" evidence="5">
    <location>
        <begin position="6"/>
        <end position="63"/>
    </location>
</feature>
<proteinExistence type="inferred from homology"/>
<evidence type="ECO:0000313" key="7">
    <source>
        <dbReference type="Proteomes" id="UP000603352"/>
    </source>
</evidence>
<keyword evidence="7" id="KW-1185">Reference proteome</keyword>
<dbReference type="InterPro" id="IPR036388">
    <property type="entry name" value="WH-like_DNA-bd_sf"/>
</dbReference>
<gene>
    <name evidence="6" type="ORF">GCM10011505_23830</name>
</gene>
<dbReference type="Gene3D" id="1.10.10.10">
    <property type="entry name" value="Winged helix-like DNA-binding domain superfamily/Winged helix DNA-binding domain"/>
    <property type="match status" value="1"/>
</dbReference>
<evidence type="ECO:0000256" key="4">
    <source>
        <dbReference type="ARBA" id="ARBA00023163"/>
    </source>
</evidence>
<dbReference type="EMBL" id="BMDZ01000025">
    <property type="protein sequence ID" value="GGB41616.1"/>
    <property type="molecule type" value="Genomic_DNA"/>
</dbReference>
<protein>
    <submittedName>
        <fullName evidence="6">LysR family transcriptional regulator</fullName>
    </submittedName>
</protein>
<dbReference type="PROSITE" id="PS50931">
    <property type="entry name" value="HTH_LYSR"/>
    <property type="match status" value="1"/>
</dbReference>